<dbReference type="InterPro" id="IPR050272">
    <property type="entry name" value="Isochorismatase-like_hydrls"/>
</dbReference>
<evidence type="ECO:0000259" key="2">
    <source>
        <dbReference type="Pfam" id="PF00857"/>
    </source>
</evidence>
<reference evidence="3 4" key="2">
    <citation type="submission" date="2015-02" db="EMBL/GenBank/DDBJ databases">
        <title>The complete genome of Sphingomonas hengshuiensis sp. WHSC-8 isolated from soil of Hengshui Lake.</title>
        <authorList>
            <person name="Wei S."/>
            <person name="Guo J."/>
            <person name="Su C."/>
            <person name="Wu R."/>
            <person name="Zhang Z."/>
            <person name="Liang K."/>
            <person name="Li H."/>
            <person name="Wang T."/>
            <person name="Liu H."/>
            <person name="Zhang C."/>
            <person name="Li Z."/>
            <person name="Wang Q."/>
            <person name="Meng J."/>
        </authorList>
    </citation>
    <scope>NUCLEOTIDE SEQUENCE [LARGE SCALE GENOMIC DNA]</scope>
    <source>
        <strain evidence="3 4">WHSC-8</strain>
    </source>
</reference>
<dbReference type="CDD" id="cd00431">
    <property type="entry name" value="cysteine_hydrolases"/>
    <property type="match status" value="1"/>
</dbReference>
<name>A0A7U4J6T4_9SPHN</name>
<evidence type="ECO:0000256" key="1">
    <source>
        <dbReference type="ARBA" id="ARBA00022801"/>
    </source>
</evidence>
<gene>
    <name evidence="3" type="ORF">TS85_05050</name>
</gene>
<dbReference type="KEGG" id="sphi:TS85_05050"/>
<sequence>MVEPVGLPHLDAAAVKDMLPPARTALVVVDIQTDFAAPHGLIARYGVDMAPAEAAIDRIEALIAAARAAGATVAFMRVVTRPETDSDALRTLYARRGTPGGQAICRVADGGADYYRVAPQPGDIEIEKLMFDSFHGTDLDAQLRARGIETVVMTGLSTDCCVDQTARAAFHHGYHVFVASDACAAYEPDLHSGTLNVLQKNCALLTTSDAVIAAWAA</sequence>
<evidence type="ECO:0000313" key="4">
    <source>
        <dbReference type="Proteomes" id="UP000032300"/>
    </source>
</evidence>
<evidence type="ECO:0000313" key="3">
    <source>
        <dbReference type="EMBL" id="AJP71296.1"/>
    </source>
</evidence>
<dbReference type="EMBL" id="CP010836">
    <property type="protein sequence ID" value="AJP71296.1"/>
    <property type="molecule type" value="Genomic_DNA"/>
</dbReference>
<dbReference type="Gene3D" id="3.40.50.850">
    <property type="entry name" value="Isochorismatase-like"/>
    <property type="match status" value="1"/>
</dbReference>
<dbReference type="GO" id="GO:0016787">
    <property type="term" value="F:hydrolase activity"/>
    <property type="evidence" value="ECO:0007669"/>
    <property type="project" value="UniProtKB-KW"/>
</dbReference>
<keyword evidence="1" id="KW-0378">Hydrolase</keyword>
<dbReference type="InterPro" id="IPR000868">
    <property type="entry name" value="Isochorismatase-like_dom"/>
</dbReference>
<dbReference type="Pfam" id="PF00857">
    <property type="entry name" value="Isochorismatase"/>
    <property type="match status" value="1"/>
</dbReference>
<accession>A0A7U4J6T4</accession>
<dbReference type="Proteomes" id="UP000032300">
    <property type="component" value="Chromosome"/>
</dbReference>
<dbReference type="InterPro" id="IPR036380">
    <property type="entry name" value="Isochorismatase-like_sf"/>
</dbReference>
<proteinExistence type="predicted"/>
<dbReference type="OrthoDB" id="9807387at2"/>
<dbReference type="RefSeq" id="WP_044330828.1">
    <property type="nucleotide sequence ID" value="NZ_CP010836.1"/>
</dbReference>
<dbReference type="PANTHER" id="PTHR43540">
    <property type="entry name" value="PEROXYUREIDOACRYLATE/UREIDOACRYLATE AMIDOHYDROLASE-RELATED"/>
    <property type="match status" value="1"/>
</dbReference>
<reference evidence="3 4" key="1">
    <citation type="journal article" date="2015" name="Int. J. Syst. Evol. Microbiol.">
        <title>Sphingomonas hengshuiensis sp. nov., isolated from lake wetland.</title>
        <authorList>
            <person name="Wei S."/>
            <person name="Wang T."/>
            <person name="Liu H."/>
            <person name="Zhang C."/>
            <person name="Guo J."/>
            <person name="Wang Q."/>
            <person name="Liang K."/>
            <person name="Zhang Z."/>
        </authorList>
    </citation>
    <scope>NUCLEOTIDE SEQUENCE [LARGE SCALE GENOMIC DNA]</scope>
    <source>
        <strain evidence="3 4">WHSC-8</strain>
    </source>
</reference>
<keyword evidence="4" id="KW-1185">Reference proteome</keyword>
<feature type="domain" description="Isochorismatase-like" evidence="2">
    <location>
        <begin position="24"/>
        <end position="209"/>
    </location>
</feature>
<dbReference type="AlphaFoldDB" id="A0A7U4J6T4"/>
<protein>
    <submittedName>
        <fullName evidence="3">Isochorismatase</fullName>
    </submittedName>
</protein>
<organism evidence="3 4">
    <name type="scientific">Sphingomonas hengshuiensis</name>
    <dbReference type="NCBI Taxonomy" id="1609977"/>
    <lineage>
        <taxon>Bacteria</taxon>
        <taxon>Pseudomonadati</taxon>
        <taxon>Pseudomonadota</taxon>
        <taxon>Alphaproteobacteria</taxon>
        <taxon>Sphingomonadales</taxon>
        <taxon>Sphingomonadaceae</taxon>
        <taxon>Sphingomonas</taxon>
    </lineage>
</organism>
<dbReference type="SUPFAM" id="SSF52499">
    <property type="entry name" value="Isochorismatase-like hydrolases"/>
    <property type="match status" value="1"/>
</dbReference>